<sequence length="502" mass="54699">MNKLGAREASSRSQKADKPVASPPSKSVSAARPGDEVDGGSARRAAALAIAGLGTFEWSLLTSEVRLDERSREIFGFEPGEGHSVQEVLGRIHPDDLSGVHDSVRACADGHSRLDVSFRMLHPDGATRIVTAMGDAACKAEGRAESIIGVFADSTAGRRVETGTRESEERYRSFVAHSSEGIWLLEFDPPLDTSLSVEEQIDRAYRDGRFVDCNDAMARMYGLARAEDLIGKTLDFPLPASDPAARAYLEGIIRAGYSVTDVESTEHDAAGNLKHFANSMIGVVENGGLRRLWGIQRDITDRMQAEEQRTLLIHELNHRVKNTLATVQSIASQTLRNARTMQEAKGAFEERLIALARAHDVLTQENWEGANIREIVAQALAPYAGQNRNRLEMRGPELRLLPRVALALSMALQELATNAVKYGALSSPQGRVLVAWSVEEAGPSPRLCLRWEESGGPAVRPPTHQGFGSRLIERSLARELNGEARIEFRPDGVVCSVSAPLA</sequence>
<evidence type="ECO:0000256" key="1">
    <source>
        <dbReference type="ARBA" id="ARBA00000085"/>
    </source>
</evidence>
<evidence type="ECO:0000256" key="7">
    <source>
        <dbReference type="ARBA" id="ARBA00022679"/>
    </source>
</evidence>
<dbReference type="PANTHER" id="PTHR41523:SF7">
    <property type="entry name" value="HISTIDINE KINASE"/>
    <property type="match status" value="1"/>
</dbReference>
<feature type="domain" description="PAC" evidence="14">
    <location>
        <begin position="114"/>
        <end position="166"/>
    </location>
</feature>
<evidence type="ECO:0000256" key="11">
    <source>
        <dbReference type="ARBA" id="ARBA00022840"/>
    </source>
</evidence>
<feature type="region of interest" description="Disordered" evidence="13">
    <location>
        <begin position="1"/>
        <end position="39"/>
    </location>
</feature>
<keyword evidence="16" id="KW-1185">Reference proteome</keyword>
<dbReference type="InterPro" id="IPR011102">
    <property type="entry name" value="Sig_transdc_His_kinase_HWE"/>
</dbReference>
<dbReference type="InterPro" id="IPR000014">
    <property type="entry name" value="PAS"/>
</dbReference>
<evidence type="ECO:0000256" key="2">
    <source>
        <dbReference type="ARBA" id="ARBA00012438"/>
    </source>
</evidence>
<keyword evidence="4" id="KW-0597">Phosphoprotein</keyword>
<dbReference type="SUPFAM" id="SSF55785">
    <property type="entry name" value="PYP-like sensor domain (PAS domain)"/>
    <property type="match status" value="2"/>
</dbReference>
<organism evidence="15 16">
    <name type="scientific">Microvirga arsenatis</name>
    <dbReference type="NCBI Taxonomy" id="2692265"/>
    <lineage>
        <taxon>Bacteria</taxon>
        <taxon>Pseudomonadati</taxon>
        <taxon>Pseudomonadota</taxon>
        <taxon>Alphaproteobacteria</taxon>
        <taxon>Hyphomicrobiales</taxon>
        <taxon>Methylobacteriaceae</taxon>
        <taxon>Microvirga</taxon>
    </lineage>
</organism>
<dbReference type="InterPro" id="IPR036890">
    <property type="entry name" value="HATPase_C_sf"/>
</dbReference>
<evidence type="ECO:0000256" key="9">
    <source>
        <dbReference type="ARBA" id="ARBA00022741"/>
    </source>
</evidence>
<keyword evidence="7" id="KW-0808">Transferase</keyword>
<dbReference type="EC" id="2.7.13.3" evidence="2"/>
<evidence type="ECO:0000256" key="5">
    <source>
        <dbReference type="ARBA" id="ARBA00022630"/>
    </source>
</evidence>
<keyword evidence="8" id="KW-0677">Repeat</keyword>
<keyword evidence="10" id="KW-0418">Kinase</keyword>
<dbReference type="InterPro" id="IPR013655">
    <property type="entry name" value="PAS_fold_3"/>
</dbReference>
<evidence type="ECO:0000313" key="16">
    <source>
        <dbReference type="Proteomes" id="UP000818323"/>
    </source>
</evidence>
<feature type="compositionally biased region" description="Basic and acidic residues" evidence="13">
    <location>
        <begin position="1"/>
        <end position="18"/>
    </location>
</feature>
<comment type="caution">
    <text evidence="15">The sequence shown here is derived from an EMBL/GenBank/DDBJ whole genome shotgun (WGS) entry which is preliminary data.</text>
</comment>
<evidence type="ECO:0000256" key="12">
    <source>
        <dbReference type="ARBA" id="ARBA00023026"/>
    </source>
</evidence>
<dbReference type="Gene3D" id="3.30.450.20">
    <property type="entry name" value="PAS domain"/>
    <property type="match status" value="2"/>
</dbReference>
<protein>
    <recommendedName>
        <fullName evidence="3">Blue-light-activated histidine kinase</fullName>
        <ecNumber evidence="2">2.7.13.3</ecNumber>
    </recommendedName>
</protein>
<evidence type="ECO:0000256" key="13">
    <source>
        <dbReference type="SAM" id="MobiDB-lite"/>
    </source>
</evidence>
<dbReference type="InterPro" id="IPR000700">
    <property type="entry name" value="PAS-assoc_C"/>
</dbReference>
<evidence type="ECO:0000256" key="8">
    <source>
        <dbReference type="ARBA" id="ARBA00022737"/>
    </source>
</evidence>
<dbReference type="CDD" id="cd00130">
    <property type="entry name" value="PAS"/>
    <property type="match status" value="2"/>
</dbReference>
<dbReference type="Gene3D" id="3.30.565.10">
    <property type="entry name" value="Histidine kinase-like ATPase, C-terminal domain"/>
    <property type="match status" value="1"/>
</dbReference>
<dbReference type="Proteomes" id="UP000818323">
    <property type="component" value="Unassembled WGS sequence"/>
</dbReference>
<dbReference type="Pfam" id="PF07536">
    <property type="entry name" value="HWE_HK"/>
    <property type="match status" value="1"/>
</dbReference>
<dbReference type="PROSITE" id="PS50113">
    <property type="entry name" value="PAC"/>
    <property type="match status" value="1"/>
</dbReference>
<dbReference type="EMBL" id="JAAAXJ010000003">
    <property type="protein sequence ID" value="NBJ24352.1"/>
    <property type="molecule type" value="Genomic_DNA"/>
</dbReference>
<dbReference type="SUPFAM" id="SSF55874">
    <property type="entry name" value="ATPase domain of HSP90 chaperone/DNA topoisomerase II/histidine kinase"/>
    <property type="match status" value="1"/>
</dbReference>
<evidence type="ECO:0000256" key="4">
    <source>
        <dbReference type="ARBA" id="ARBA00022553"/>
    </source>
</evidence>
<accession>A0ABW9YVG5</accession>
<feature type="compositionally biased region" description="Low complexity" evidence="13">
    <location>
        <begin position="19"/>
        <end position="32"/>
    </location>
</feature>
<dbReference type="Pfam" id="PF13426">
    <property type="entry name" value="PAS_9"/>
    <property type="match status" value="1"/>
</dbReference>
<proteinExistence type="predicted"/>
<evidence type="ECO:0000313" key="15">
    <source>
        <dbReference type="EMBL" id="NBJ24352.1"/>
    </source>
</evidence>
<evidence type="ECO:0000259" key="14">
    <source>
        <dbReference type="PROSITE" id="PS50113"/>
    </source>
</evidence>
<dbReference type="Gene3D" id="2.10.70.100">
    <property type="match status" value="1"/>
</dbReference>
<keyword evidence="12" id="KW-0843">Virulence</keyword>
<name>A0ABW9YVG5_9HYPH</name>
<keyword evidence="11" id="KW-0067">ATP-binding</keyword>
<dbReference type="InterPro" id="IPR035965">
    <property type="entry name" value="PAS-like_dom_sf"/>
</dbReference>
<keyword evidence="6" id="KW-0288">FMN</keyword>
<comment type="catalytic activity">
    <reaction evidence="1">
        <text>ATP + protein L-histidine = ADP + protein N-phospho-L-histidine.</text>
        <dbReference type="EC" id="2.7.13.3"/>
    </reaction>
</comment>
<dbReference type="RefSeq" id="WP_161722417.1">
    <property type="nucleotide sequence ID" value="NZ_JAAAXI010000004.1"/>
</dbReference>
<reference evidence="15 16" key="1">
    <citation type="submission" date="2020-01" db="EMBL/GenBank/DDBJ databases">
        <title>Microvirga sp. nov., an arsenate reduction bacterium isolated from Tibet hotspring sediments.</title>
        <authorList>
            <person name="Yuan C.-G."/>
        </authorList>
    </citation>
    <scope>NUCLEOTIDE SEQUENCE [LARGE SCALE GENOMIC DNA]</scope>
    <source>
        <strain evidence="15 16">SYSU G3D203</strain>
    </source>
</reference>
<evidence type="ECO:0000256" key="6">
    <source>
        <dbReference type="ARBA" id="ARBA00022643"/>
    </source>
</evidence>
<gene>
    <name evidence="15" type="ORF">GR303_08275</name>
</gene>
<evidence type="ECO:0000256" key="10">
    <source>
        <dbReference type="ARBA" id="ARBA00022777"/>
    </source>
</evidence>
<dbReference type="SMART" id="SM00911">
    <property type="entry name" value="HWE_HK"/>
    <property type="match status" value="1"/>
</dbReference>
<evidence type="ECO:0000256" key="3">
    <source>
        <dbReference type="ARBA" id="ARBA00021740"/>
    </source>
</evidence>
<dbReference type="PANTHER" id="PTHR41523">
    <property type="entry name" value="TWO-COMPONENT SYSTEM SENSOR PROTEIN"/>
    <property type="match status" value="1"/>
</dbReference>
<keyword evidence="9" id="KW-0547">Nucleotide-binding</keyword>
<dbReference type="NCBIfam" id="TIGR00229">
    <property type="entry name" value="sensory_box"/>
    <property type="match status" value="1"/>
</dbReference>
<dbReference type="Pfam" id="PF08447">
    <property type="entry name" value="PAS_3"/>
    <property type="match status" value="1"/>
</dbReference>
<keyword evidence="5" id="KW-0285">Flavoprotein</keyword>